<comment type="caution">
    <text evidence="2">The sequence shown here is derived from an EMBL/GenBank/DDBJ whole genome shotgun (WGS) entry which is preliminary data.</text>
</comment>
<evidence type="ECO:0000313" key="3">
    <source>
        <dbReference type="Proteomes" id="UP001194539"/>
    </source>
</evidence>
<keyword evidence="3" id="KW-1185">Reference proteome</keyword>
<gene>
    <name evidence="2" type="ORF">H1B27_10240</name>
</gene>
<dbReference type="EMBL" id="JACEGD010000008">
    <property type="protein sequence ID" value="MBH5386661.1"/>
    <property type="molecule type" value="Genomic_DNA"/>
</dbReference>
<feature type="region of interest" description="Disordered" evidence="1">
    <location>
        <begin position="816"/>
        <end position="846"/>
    </location>
</feature>
<protein>
    <submittedName>
        <fullName evidence="2">Uncharacterized protein</fullName>
    </submittedName>
</protein>
<feature type="region of interest" description="Disordered" evidence="1">
    <location>
        <begin position="1840"/>
        <end position="1864"/>
    </location>
</feature>
<name>A0ABS0P081_9BRAD</name>
<accession>A0ABS0P081</accession>
<evidence type="ECO:0000256" key="1">
    <source>
        <dbReference type="SAM" id="MobiDB-lite"/>
    </source>
</evidence>
<dbReference type="RefSeq" id="WP_197965959.1">
    <property type="nucleotide sequence ID" value="NZ_JACEGD010000008.1"/>
</dbReference>
<sequence>MAFDVSRLRALFPSLYSRREPRPGEPTEEPDRAWSTLAVGRTTGRLRVVGPNWSVACILARRRGGRALALDTLAESEVPADSAISGLRRPTVLRATISDLWRGAQAAASLSRLSLIAIDTDNGGFPSLPLPGSTSLNGYAFDSERTSELLLDTIGRFPRNRSLASTNVDTIFLPATRLLAGEIWFQPVNGYLGKARAALRLGPPDERVIPADLASKIALLPDGVAIAGSIALPWRTDTLSAWFRISVGGDERRERTAMQLWRTPIADWQGALDELEEILGTSAGSNGPRWLAMRAGYNIAPQALSWPLGTTAQILLRRSQVDETAKVVHVRSDNLVTTLGSAPDGTESVLTLRPAEFRVAAEGATGLVITSAATTATPSPGAYLKADATYVFDTARAARETLTLDQDGHPLRLSVPMLSNAERLRREMAFAPPAFNPDWGSTEANWLWLFTAVDGGWLHWPFPNATLPLLAAVVAGRPEVEDPIASVGPGGSSGSWRLGAGTGERAWSILISGAEEAEVAATFERNGSTWALSRAKVVSRRLSMRFDGILPVTPFVQTTDRLLPDAPERALRHAGLDAVTPDLLRGTEWQAWNVPSDSALRVTATIANLVLQPPDASGAPVRFDAAARLRLETLWPAAGVPHPGGGTDTRKHGEMRPWLWLRHGSLPAVQIMPLAAAGAAAREPSGVRELAPLRRLAADAPLVIGFAVPFEMTSSTIGIHPPDTGTFERPRIRSIVKPSARDRIDADSESADVRPIDDVGMAITTLPSLTLFPGQSNPRSFALADLTWNAAPLAVAVEAEVRHDLALCDEGFAFATVPPPPRDQDAAEDDAPPEPDATFAPLPFNAPDTETRSAWSSVWAARIRSHALATAADNRLVARKDGGHELASVFHGQSIALSGAEFDGAIVIEEADPEADLDETAAKVRLTHAGRLTLVPATGAGPTQELLGLPATGDLMGLHGTFRRPAGTGRLLLGSLAAEADARRRFLDQGGVVSEPPMHAGDLVRRRVDARHELVTLSEAIAVDRSGGAPAALFHFRDVPMPLPSLESDLAGAWYDDAASERGLDGAANSTQVDRNHLAGFAWALSEEPAQAPGHLAFGPFLFEPLALVEVKLTSDRNGLASAVIGGRIKLLLDGRPVSASGPVDLKLERSGPALSWSLAARPARSDPGVLAIPLADPELANPELADAGAPLLVVAGLSLTEHTITVKAAALRFTAGGRAIERELRVPTRTGDGIEFKDQLDKTDTGFAGALVRLFDDGAAPEVSARLFLAIGPGHAQLRLGDSFKLAGEPPIISASTCTFGGMTLAVTPKISLDGHIVAVEWQADVGGTLMGGLAVEQGARGSALALLAPDSFAVLDARATIRLRAEVPTDKPGFLDISFDATRPGDQGTTRISGTLAVADDYLWPAPTLEQSADDPPLVLGDVGAGGERFRHEMTIAFASAPVDLAQLAAGDVHLAANVKHKVSHPGGGTVEWSAHQIVRLSSPTAAMARLKKIQTSGDIVVLSGSRSTGDANIARVAAAMISGLSVDLAKALQAALQAALDTAARSIVLDTSAHHFLFLTDAGGERLVHVPLPALAALGTEDWFTVAAPGARLVRRLDPAIVPGFPTLRPDHKARLKSRRAAAAAAAVQRGTDIASELVTTGAKLRHEATFAGETALVGKENTTLDPVHPWADQSMRLGLLFARLAAGGIVDPSGLTLAPNGWADMELVSEALVRNGVPIYKTAPYRAVWSDKLLGDPLTFVPGPEEARGKVSPPSSTITLIAPAASGRSLAIAATVTVEEPPSHDHIVGWARATLARAAPSAMVGLVVVRSLASGVPLIGETFIITSISPRFDRPQQVASVRDEARAPQGQRQAQAARGSAPPGVLDGFCPLLTRAEVLMDAAGAVDADGGTTVALTASSAVTGFGLAGSAGRLLEPPDSRFWLSDRDVMPFRPFTTAPASGAAQVTFALPEATTARLPAALLPGRTGRFAAPPDPPGAPRGYLPSSHILSAVGVRAGVWMARRLGIDAYADGAATAHSALETPLWLRTPRPVELGVDDRTRTSSHEADTHMSLTPYPVAILHGPARALAPFETSIRVPGRPPRSTDAMTVKVDGPERGLLGADWDGRIVLSVVAAFNPPERPAWTIEKATLWIGRAVYRPKTFSAEIGPDAPAVLADFQSSSNERAPDAVAAVAAGTAATLGLLVKREGLVRRLRFDLRSAGRRALLETPMFIRFVDPAYDDQLTGCPKPIGRPIPATGYDLVLVAERGEVRPDDFVEVGLALRRNGEAPPVPLPVHFSDQHGAHLVIDGTPHPITIEAARRRSGETPVTLGRTYVPRVDAGDLPFLNIAQDFAEVADDLRERDQIAITAEVLGLHLLTLLDVTERPQLPANTSAYALLRLDGADAAVTRAAPLNGSPGSKLSVPLYARGARPTLVELVDPREMVYGAVRRRAHYIWSTLVPRREGSVFALQKSAGVGATWLTGDLDAQWRHFD</sequence>
<evidence type="ECO:0000313" key="2">
    <source>
        <dbReference type="EMBL" id="MBH5386661.1"/>
    </source>
</evidence>
<proteinExistence type="predicted"/>
<dbReference type="Proteomes" id="UP001194539">
    <property type="component" value="Unassembled WGS sequence"/>
</dbReference>
<feature type="compositionally biased region" description="Low complexity" evidence="1">
    <location>
        <begin position="1851"/>
        <end position="1864"/>
    </location>
</feature>
<reference evidence="2 3" key="1">
    <citation type="submission" date="2020-07" db="EMBL/GenBank/DDBJ databases">
        <title>Bradyrhizobium diversity isolated from nodules of indigenous legumes of Western Australia.</title>
        <authorList>
            <person name="Klepa M.S."/>
        </authorList>
    </citation>
    <scope>NUCLEOTIDE SEQUENCE [LARGE SCALE GENOMIC DNA]</scope>
    <source>
        <strain evidence="2 3">CNPSo 4019</strain>
    </source>
</reference>
<organism evidence="2 3">
    <name type="scientific">Bradyrhizobium diversitatis</name>
    <dbReference type="NCBI Taxonomy" id="2755406"/>
    <lineage>
        <taxon>Bacteria</taxon>
        <taxon>Pseudomonadati</taxon>
        <taxon>Pseudomonadota</taxon>
        <taxon>Alphaproteobacteria</taxon>
        <taxon>Hyphomicrobiales</taxon>
        <taxon>Nitrobacteraceae</taxon>
        <taxon>Bradyrhizobium</taxon>
    </lineage>
</organism>